<gene>
    <name evidence="1" type="primary">ORF64978</name>
    <name evidence="2" type="synonym">ORF64982</name>
</gene>
<protein>
    <submittedName>
        <fullName evidence="1">Uncharacterized protein</fullName>
    </submittedName>
</protein>
<organism evidence="1">
    <name type="scientific">Arion vulgaris</name>
    <dbReference type="NCBI Taxonomy" id="1028688"/>
    <lineage>
        <taxon>Eukaryota</taxon>
        <taxon>Metazoa</taxon>
        <taxon>Spiralia</taxon>
        <taxon>Lophotrochozoa</taxon>
        <taxon>Mollusca</taxon>
        <taxon>Gastropoda</taxon>
        <taxon>Heterobranchia</taxon>
        <taxon>Euthyneura</taxon>
        <taxon>Panpulmonata</taxon>
        <taxon>Eupulmonata</taxon>
        <taxon>Stylommatophora</taxon>
        <taxon>Helicina</taxon>
        <taxon>Arionoidea</taxon>
        <taxon>Arionidae</taxon>
        <taxon>Arion</taxon>
    </lineage>
</organism>
<proteinExistence type="predicted"/>
<evidence type="ECO:0000313" key="2">
    <source>
        <dbReference type="EMBL" id="CEK68077.1"/>
    </source>
</evidence>
<evidence type="ECO:0000313" key="1">
    <source>
        <dbReference type="EMBL" id="CEK68076.1"/>
    </source>
</evidence>
<dbReference type="AlphaFoldDB" id="A0A0B6ZJN7"/>
<reference evidence="1" key="1">
    <citation type="submission" date="2014-12" db="EMBL/GenBank/DDBJ databases">
        <title>Insight into the proteome of Arion vulgaris.</title>
        <authorList>
            <person name="Aradska J."/>
            <person name="Bulat T."/>
            <person name="Smidak R."/>
            <person name="Sarate P."/>
            <person name="Gangsoo J."/>
            <person name="Sialana F."/>
            <person name="Bilban M."/>
            <person name="Lubec G."/>
        </authorList>
    </citation>
    <scope>NUCLEOTIDE SEQUENCE</scope>
    <source>
        <tissue evidence="1">Skin</tissue>
    </source>
</reference>
<feature type="non-terminal residue" evidence="1">
    <location>
        <position position="1"/>
    </location>
</feature>
<sequence>NYMSWREHEIQNKTNIQIKFRIILDPRTRTQWLIKSHRISLCIVKQYNQRGTNNRTVLRSEKPGDDYV</sequence>
<accession>A0A0B6ZJN7</accession>
<name>A0A0B6ZJN7_9EUPU</name>
<dbReference type="EMBL" id="HACG01021212">
    <property type="protein sequence ID" value="CEK68077.1"/>
    <property type="molecule type" value="Transcribed_RNA"/>
</dbReference>
<dbReference type="EMBL" id="HACG01021211">
    <property type="protein sequence ID" value="CEK68076.1"/>
    <property type="molecule type" value="Transcribed_RNA"/>
</dbReference>